<dbReference type="AlphaFoldDB" id="A0AAW2G949"/>
<evidence type="ECO:0000313" key="2">
    <source>
        <dbReference type="Proteomes" id="UP001430953"/>
    </source>
</evidence>
<reference evidence="1 2" key="1">
    <citation type="submission" date="2023-03" db="EMBL/GenBank/DDBJ databases">
        <title>High recombination rates correlate with genetic variation in Cardiocondyla obscurior ants.</title>
        <authorList>
            <person name="Errbii M."/>
        </authorList>
    </citation>
    <scope>NUCLEOTIDE SEQUENCE [LARGE SCALE GENOMIC DNA]</scope>
    <source>
        <strain evidence="1">Alpha-2009</strain>
        <tissue evidence="1">Whole body</tissue>
    </source>
</reference>
<evidence type="ECO:0000313" key="1">
    <source>
        <dbReference type="EMBL" id="KAL0124178.1"/>
    </source>
</evidence>
<dbReference type="Proteomes" id="UP001430953">
    <property type="component" value="Unassembled WGS sequence"/>
</dbReference>
<sequence length="88" mass="10088">MAAVVGSKRMRTEVAGPTEGMLDLYRKIRKKRERVPLTVYPFSKEREEPEVCYPHGELQFYIYEANKVFAARTAASDDQVYAANTVNE</sequence>
<dbReference type="EMBL" id="JADYXP020000005">
    <property type="protein sequence ID" value="KAL0124178.1"/>
    <property type="molecule type" value="Genomic_DNA"/>
</dbReference>
<organism evidence="1 2">
    <name type="scientific">Cardiocondyla obscurior</name>
    <dbReference type="NCBI Taxonomy" id="286306"/>
    <lineage>
        <taxon>Eukaryota</taxon>
        <taxon>Metazoa</taxon>
        <taxon>Ecdysozoa</taxon>
        <taxon>Arthropoda</taxon>
        <taxon>Hexapoda</taxon>
        <taxon>Insecta</taxon>
        <taxon>Pterygota</taxon>
        <taxon>Neoptera</taxon>
        <taxon>Endopterygota</taxon>
        <taxon>Hymenoptera</taxon>
        <taxon>Apocrita</taxon>
        <taxon>Aculeata</taxon>
        <taxon>Formicoidea</taxon>
        <taxon>Formicidae</taxon>
        <taxon>Myrmicinae</taxon>
        <taxon>Cardiocondyla</taxon>
    </lineage>
</organism>
<proteinExistence type="predicted"/>
<gene>
    <name evidence="1" type="ORF">PUN28_006184</name>
</gene>
<name>A0AAW2G949_9HYME</name>
<keyword evidence="2" id="KW-1185">Reference proteome</keyword>
<protein>
    <submittedName>
        <fullName evidence="1">Uncharacterized protein</fullName>
    </submittedName>
</protein>
<accession>A0AAW2G949</accession>
<comment type="caution">
    <text evidence="1">The sequence shown here is derived from an EMBL/GenBank/DDBJ whole genome shotgun (WGS) entry which is preliminary data.</text>
</comment>